<dbReference type="SUPFAM" id="SSF52540">
    <property type="entry name" value="P-loop containing nucleoside triphosphate hydrolases"/>
    <property type="match status" value="1"/>
</dbReference>
<dbReference type="InterPro" id="IPR011527">
    <property type="entry name" value="ABC1_TM_dom"/>
</dbReference>
<feature type="transmembrane region" description="Helical" evidence="7">
    <location>
        <begin position="247"/>
        <end position="266"/>
    </location>
</feature>
<proteinExistence type="predicted"/>
<feature type="transmembrane region" description="Helical" evidence="7">
    <location>
        <begin position="17"/>
        <end position="36"/>
    </location>
</feature>
<evidence type="ECO:0000256" key="7">
    <source>
        <dbReference type="SAM" id="Phobius"/>
    </source>
</evidence>
<dbReference type="Gene3D" id="3.40.50.300">
    <property type="entry name" value="P-loop containing nucleotide triphosphate hydrolases"/>
    <property type="match status" value="1"/>
</dbReference>
<evidence type="ECO:0000259" key="8">
    <source>
        <dbReference type="PROSITE" id="PS50893"/>
    </source>
</evidence>
<evidence type="ECO:0000256" key="2">
    <source>
        <dbReference type="ARBA" id="ARBA00022692"/>
    </source>
</evidence>
<dbReference type="InterPro" id="IPR036640">
    <property type="entry name" value="ABC1_TM_sf"/>
</dbReference>
<dbReference type="GO" id="GO:0005524">
    <property type="term" value="F:ATP binding"/>
    <property type="evidence" value="ECO:0007669"/>
    <property type="project" value="UniProtKB-KW"/>
</dbReference>
<evidence type="ECO:0000256" key="5">
    <source>
        <dbReference type="ARBA" id="ARBA00022989"/>
    </source>
</evidence>
<dbReference type="HOGENOM" id="CLU_542829_0_0_12"/>
<name>A0A0E2EI40_TREDN</name>
<dbReference type="Pfam" id="PF00005">
    <property type="entry name" value="ABC_tran"/>
    <property type="match status" value="1"/>
</dbReference>
<evidence type="ECO:0008006" key="11">
    <source>
        <dbReference type="Google" id="ProtNLM"/>
    </source>
</evidence>
<evidence type="ECO:0000256" key="3">
    <source>
        <dbReference type="ARBA" id="ARBA00022741"/>
    </source>
</evidence>
<sequence length="573" mass="65897">MSLAFKYFKQNFKEQKFLVLVTIFLTLILAVFELVLPFFFKRFIDIAERMSQFHLQFVIYLLLYCGCLVFNNLLNVLWYVILDLISGKLLYNLRSKLFASILNMPSDIVNKTGYEKLKNVLFSDVMNIYANITMFGMKIISNVLMLIIFLTATFILNKLLGILFFIMSGIGFAISMLSRKKIKECSKKVNTELKNTNSFTNSFVDAIDLLKTNDLDEYIEIKHKKTISSFTKVILKNDFFQVFLKNLLTHINLIFSLLSTCVLILLNKNTSTGNVLFLFFIANMIFSFSTTLEQLISSFYSALPSFEHVDNVIGYYNKDNAKRTNMYERLKSLSFENVSVKFTNDSMPILQNINLNFLPGQRIKIVGHNGTGKSTFMKLVTSVLQPNTGNIFINEINLQTFNKQFLKKRILYVSQNEYIINEKISDYAKYMGIDLTGVNLNDFLNTWSFHENKDAQLLEIKLENNAVNISGGQKKKLLALKLFSKCKDADIILIDEIEAGLDANSITRYKETRHDIFKNDSTKIVFEITHSQADDDFFSHILHFENGKATITANYITPAPTLHQEQALLQVKP</sequence>
<dbReference type="Gene3D" id="1.20.1560.10">
    <property type="entry name" value="ABC transporter type 1, transmembrane domain"/>
    <property type="match status" value="1"/>
</dbReference>
<dbReference type="SUPFAM" id="SSF90123">
    <property type="entry name" value="ABC transporter transmembrane region"/>
    <property type="match status" value="1"/>
</dbReference>
<dbReference type="AlphaFoldDB" id="A0A0E2EI40"/>
<feature type="transmembrane region" description="Helical" evidence="7">
    <location>
        <begin position="57"/>
        <end position="81"/>
    </location>
</feature>
<accession>A0A0E2EI40</accession>
<dbReference type="Pfam" id="PF00664">
    <property type="entry name" value="ABC_membrane"/>
    <property type="match status" value="1"/>
</dbReference>
<protein>
    <recommendedName>
        <fullName evidence="11">ABC transporter domain-containing protein</fullName>
    </recommendedName>
</protein>
<dbReference type="InterPro" id="IPR003439">
    <property type="entry name" value="ABC_transporter-like_ATP-bd"/>
</dbReference>
<feature type="domain" description="ABC transmembrane type-1" evidence="9">
    <location>
        <begin position="20"/>
        <end position="301"/>
    </location>
</feature>
<dbReference type="InterPro" id="IPR027417">
    <property type="entry name" value="P-loop_NTPase"/>
</dbReference>
<dbReference type="InterPro" id="IPR003593">
    <property type="entry name" value="AAA+_ATPase"/>
</dbReference>
<keyword evidence="4" id="KW-0067">ATP-binding</keyword>
<evidence type="ECO:0000256" key="4">
    <source>
        <dbReference type="ARBA" id="ARBA00022840"/>
    </source>
</evidence>
<dbReference type="InterPro" id="IPR039421">
    <property type="entry name" value="Type_1_exporter"/>
</dbReference>
<comment type="caution">
    <text evidence="10">The sequence shown here is derived from an EMBL/GenBank/DDBJ whole genome shotgun (WGS) entry which is preliminary data.</text>
</comment>
<reference evidence="10" key="1">
    <citation type="submission" date="2012-01" db="EMBL/GenBank/DDBJ databases">
        <title>The Genome Sequence of Treponema denticola H-22.</title>
        <authorList>
            <consortium name="The Broad Institute Genome Sequencing Platform"/>
            <person name="Earl A."/>
            <person name="Ward D."/>
            <person name="Feldgarden M."/>
            <person name="Gevers D."/>
            <person name="Blanton J.M."/>
            <person name="Fenno C.J."/>
            <person name="Baranova O.V."/>
            <person name="Mathney J."/>
            <person name="Dewhirst F.E."/>
            <person name="Izard J."/>
            <person name="Young S.K."/>
            <person name="Zeng Q."/>
            <person name="Gargeya S."/>
            <person name="Fitzgerald M."/>
            <person name="Haas B."/>
            <person name="Abouelleil A."/>
            <person name="Alvarado L."/>
            <person name="Arachchi H.M."/>
            <person name="Berlin A."/>
            <person name="Chapman S.B."/>
            <person name="Gearin G."/>
            <person name="Goldberg J."/>
            <person name="Griggs A."/>
            <person name="Gujja S."/>
            <person name="Hansen M."/>
            <person name="Heiman D."/>
            <person name="Howarth C."/>
            <person name="Larimer J."/>
            <person name="Lui A."/>
            <person name="MacDonald P.J.P."/>
            <person name="McCowen C."/>
            <person name="Montmayeur A."/>
            <person name="Murphy C."/>
            <person name="Neiman D."/>
            <person name="Pearson M."/>
            <person name="Priest M."/>
            <person name="Roberts A."/>
            <person name="Saif S."/>
            <person name="Shea T."/>
            <person name="Sisk P."/>
            <person name="Stolte C."/>
            <person name="Sykes S."/>
            <person name="Wortman J."/>
            <person name="Nusbaum C."/>
            <person name="Birren B."/>
        </authorList>
    </citation>
    <scope>NUCLEOTIDE SEQUENCE [LARGE SCALE GENOMIC DNA]</scope>
    <source>
        <strain evidence="10">H-22</strain>
    </source>
</reference>
<comment type="subcellular location">
    <subcellularLocation>
        <location evidence="1">Cell membrane</location>
        <topology evidence="1">Multi-pass membrane protein</topology>
    </subcellularLocation>
</comment>
<keyword evidence="2 7" id="KW-0812">Transmembrane</keyword>
<feature type="transmembrane region" description="Helical" evidence="7">
    <location>
        <begin position="128"/>
        <end position="152"/>
    </location>
</feature>
<dbReference type="GO" id="GO:0015421">
    <property type="term" value="F:ABC-type oligopeptide transporter activity"/>
    <property type="evidence" value="ECO:0007669"/>
    <property type="project" value="TreeGrafter"/>
</dbReference>
<evidence type="ECO:0000256" key="6">
    <source>
        <dbReference type="ARBA" id="ARBA00023136"/>
    </source>
</evidence>
<dbReference type="PROSITE" id="PS50929">
    <property type="entry name" value="ABC_TM1F"/>
    <property type="match status" value="1"/>
</dbReference>
<evidence type="ECO:0000313" key="10">
    <source>
        <dbReference type="EMBL" id="EMB33869.1"/>
    </source>
</evidence>
<feature type="transmembrane region" description="Helical" evidence="7">
    <location>
        <begin position="273"/>
        <end position="292"/>
    </location>
</feature>
<dbReference type="PANTHER" id="PTHR43394:SF1">
    <property type="entry name" value="ATP-BINDING CASSETTE SUB-FAMILY B MEMBER 10, MITOCHONDRIAL"/>
    <property type="match status" value="1"/>
</dbReference>
<dbReference type="Proteomes" id="UP000011705">
    <property type="component" value="Chromosome"/>
</dbReference>
<keyword evidence="6 7" id="KW-0472">Membrane</keyword>
<feature type="transmembrane region" description="Helical" evidence="7">
    <location>
        <begin position="159"/>
        <end position="178"/>
    </location>
</feature>
<feature type="domain" description="ABC transporter" evidence="8">
    <location>
        <begin position="333"/>
        <end position="571"/>
    </location>
</feature>
<evidence type="ECO:0000256" key="1">
    <source>
        <dbReference type="ARBA" id="ARBA00004651"/>
    </source>
</evidence>
<organism evidence="10">
    <name type="scientific">Treponema denticola H-22</name>
    <dbReference type="NCBI Taxonomy" id="999432"/>
    <lineage>
        <taxon>Bacteria</taxon>
        <taxon>Pseudomonadati</taxon>
        <taxon>Spirochaetota</taxon>
        <taxon>Spirochaetia</taxon>
        <taxon>Spirochaetales</taxon>
        <taxon>Treponemataceae</taxon>
        <taxon>Treponema</taxon>
    </lineage>
</organism>
<dbReference type="EMBL" id="AGDV01000010">
    <property type="protein sequence ID" value="EMB33869.1"/>
    <property type="molecule type" value="Genomic_DNA"/>
</dbReference>
<dbReference type="GO" id="GO:0005886">
    <property type="term" value="C:plasma membrane"/>
    <property type="evidence" value="ECO:0007669"/>
    <property type="project" value="UniProtKB-SubCell"/>
</dbReference>
<keyword evidence="5 7" id="KW-1133">Transmembrane helix</keyword>
<gene>
    <name evidence="10" type="ORF">HMPREF9726_01249</name>
</gene>
<dbReference type="GO" id="GO:0016887">
    <property type="term" value="F:ATP hydrolysis activity"/>
    <property type="evidence" value="ECO:0007669"/>
    <property type="project" value="InterPro"/>
</dbReference>
<dbReference type="PANTHER" id="PTHR43394">
    <property type="entry name" value="ATP-DEPENDENT PERMEASE MDL1, MITOCHONDRIAL"/>
    <property type="match status" value="1"/>
</dbReference>
<dbReference type="RefSeq" id="WP_002684299.1">
    <property type="nucleotide sequence ID" value="NZ_CM001795.1"/>
</dbReference>
<dbReference type="PATRIC" id="fig|999432.5.peg.1299"/>
<keyword evidence="3" id="KW-0547">Nucleotide-binding</keyword>
<evidence type="ECO:0000259" key="9">
    <source>
        <dbReference type="PROSITE" id="PS50929"/>
    </source>
</evidence>
<dbReference type="PROSITE" id="PS50893">
    <property type="entry name" value="ABC_TRANSPORTER_2"/>
    <property type="match status" value="1"/>
</dbReference>
<dbReference type="SMART" id="SM00382">
    <property type="entry name" value="AAA"/>
    <property type="match status" value="1"/>
</dbReference>